<gene>
    <name evidence="3" type="ORF">LIY65_00020</name>
</gene>
<dbReference type="PROSITE" id="PS51099">
    <property type="entry name" value="PTS_EIIB_TYPE_2"/>
    <property type="match status" value="1"/>
</dbReference>
<dbReference type="Gene3D" id="3.40.50.2300">
    <property type="match status" value="1"/>
</dbReference>
<evidence type="ECO:0000313" key="3">
    <source>
        <dbReference type="EMBL" id="MCB6827067.1"/>
    </source>
</evidence>
<keyword evidence="3" id="KW-0762">Sugar transport</keyword>
<protein>
    <submittedName>
        <fullName evidence="3">PTS sugar transporter subunit IIB</fullName>
    </submittedName>
</protein>
<evidence type="ECO:0000256" key="1">
    <source>
        <dbReference type="ARBA" id="ARBA00022679"/>
    </source>
</evidence>
<accession>A0AAW4U1D5</accession>
<reference evidence="3" key="1">
    <citation type="submission" date="2021-10" db="EMBL/GenBank/DDBJ databases">
        <title>Collection of gut derived symbiotic bacterial strains cultured from healthy donors.</title>
        <authorList>
            <person name="Lin H."/>
            <person name="Littmann E."/>
            <person name="Claire K."/>
            <person name="Pamer E."/>
        </authorList>
    </citation>
    <scope>NUCLEOTIDE SEQUENCE</scope>
    <source>
        <strain evidence="3">MSK.7.16</strain>
    </source>
</reference>
<dbReference type="AlphaFoldDB" id="A0AAW4U1D5"/>
<dbReference type="SUPFAM" id="SSF52794">
    <property type="entry name" value="PTS system IIB component-like"/>
    <property type="match status" value="1"/>
</dbReference>
<comment type="caution">
    <text evidence="3">The sequence shown here is derived from an EMBL/GenBank/DDBJ whole genome shotgun (WGS) entry which is preliminary data.</text>
</comment>
<evidence type="ECO:0000313" key="4">
    <source>
        <dbReference type="Proteomes" id="UP001198190"/>
    </source>
</evidence>
<dbReference type="InterPro" id="IPR013011">
    <property type="entry name" value="PTS_EIIB_2"/>
</dbReference>
<keyword evidence="1" id="KW-0808">Transferase</keyword>
<dbReference type="InterPro" id="IPR003501">
    <property type="entry name" value="PTS_EIIB_2/3"/>
</dbReference>
<dbReference type="Pfam" id="PF02302">
    <property type="entry name" value="PTS_IIB"/>
    <property type="match status" value="1"/>
</dbReference>
<evidence type="ECO:0000259" key="2">
    <source>
        <dbReference type="PROSITE" id="PS51099"/>
    </source>
</evidence>
<keyword evidence="3" id="KW-0813">Transport</keyword>
<sequence length="90" mass="9719">MAIKKIMCCCGSGLGSSMLVRMNVEKVLNKLGKSGIEVTHSSLSDASETAADLFVVGGDLAAFVEHLPHKIILDNIMDMNELEGKLKEWV</sequence>
<dbReference type="CDD" id="cd05563">
    <property type="entry name" value="PTS_IIB_ascorbate"/>
    <property type="match status" value="1"/>
</dbReference>
<feature type="domain" description="PTS EIIB type-2" evidence="2">
    <location>
        <begin position="4"/>
        <end position="90"/>
    </location>
</feature>
<dbReference type="RefSeq" id="WP_117898324.1">
    <property type="nucleotide sequence ID" value="NZ_BSQS01000006.1"/>
</dbReference>
<dbReference type="GO" id="GO:0009401">
    <property type="term" value="P:phosphoenolpyruvate-dependent sugar phosphotransferase system"/>
    <property type="evidence" value="ECO:0007669"/>
    <property type="project" value="InterPro"/>
</dbReference>
<organism evidence="3 4">
    <name type="scientific">Megamonas funiformis</name>
    <dbReference type="NCBI Taxonomy" id="437897"/>
    <lineage>
        <taxon>Bacteria</taxon>
        <taxon>Bacillati</taxon>
        <taxon>Bacillota</taxon>
        <taxon>Negativicutes</taxon>
        <taxon>Selenomonadales</taxon>
        <taxon>Selenomonadaceae</taxon>
        <taxon>Megamonas</taxon>
    </lineage>
</organism>
<dbReference type="InterPro" id="IPR036095">
    <property type="entry name" value="PTS_EIIB-like_sf"/>
</dbReference>
<dbReference type="Proteomes" id="UP001198190">
    <property type="component" value="Unassembled WGS sequence"/>
</dbReference>
<dbReference type="GO" id="GO:0008982">
    <property type="term" value="F:protein-N(PI)-phosphohistidine-sugar phosphotransferase activity"/>
    <property type="evidence" value="ECO:0007669"/>
    <property type="project" value="InterPro"/>
</dbReference>
<proteinExistence type="predicted"/>
<dbReference type="EMBL" id="JAJCGD010000001">
    <property type="protein sequence ID" value="MCB6827067.1"/>
    <property type="molecule type" value="Genomic_DNA"/>
</dbReference>
<name>A0AAW4U1D5_9FIRM</name>